<evidence type="ECO:0000313" key="4">
    <source>
        <dbReference type="Proteomes" id="UP001175001"/>
    </source>
</evidence>
<accession>A0AA40D2I1</accession>
<feature type="chain" id="PRO_5041400369" evidence="2">
    <location>
        <begin position="21"/>
        <end position="194"/>
    </location>
</feature>
<reference evidence="3" key="1">
    <citation type="submission" date="2023-06" db="EMBL/GenBank/DDBJ databases">
        <title>Multi-omics analyses reveal the molecular pathogenesis toolkit of Lasiodiplodia hormozganensis, a cross-kingdom pathogen.</title>
        <authorList>
            <person name="Felix C."/>
            <person name="Meneses R."/>
            <person name="Goncalves M.F.M."/>
            <person name="Tilleman L."/>
            <person name="Duarte A.S."/>
            <person name="Jorrin-Novo J.V."/>
            <person name="Van De Peer Y."/>
            <person name="Deforce D."/>
            <person name="Van Nieuwerburgh F."/>
            <person name="Esteves A.C."/>
            <person name="Alves A."/>
        </authorList>
    </citation>
    <scope>NUCLEOTIDE SEQUENCE</scope>
    <source>
        <strain evidence="3">CBS 339.90</strain>
    </source>
</reference>
<feature type="region of interest" description="Disordered" evidence="1">
    <location>
        <begin position="149"/>
        <end position="194"/>
    </location>
</feature>
<evidence type="ECO:0000256" key="1">
    <source>
        <dbReference type="SAM" id="MobiDB-lite"/>
    </source>
</evidence>
<dbReference type="Proteomes" id="UP001175001">
    <property type="component" value="Unassembled WGS sequence"/>
</dbReference>
<dbReference type="EMBL" id="JAUJDW010000019">
    <property type="protein sequence ID" value="KAK0658163.1"/>
    <property type="molecule type" value="Genomic_DNA"/>
</dbReference>
<feature type="compositionally biased region" description="Low complexity" evidence="1">
    <location>
        <begin position="170"/>
        <end position="185"/>
    </location>
</feature>
<feature type="signal peptide" evidence="2">
    <location>
        <begin position="1"/>
        <end position="20"/>
    </location>
</feature>
<keyword evidence="2" id="KW-0732">Signal</keyword>
<sequence length="194" mass="21068">MKTSNLITGIAFLTASAVLAAPIEQQDSPAFPDPNSRFMKAVLSNMPYDRVPDDGPVPEWDTIEGVDGQILGWVINDDDPTLEDYCRRYLKQHKVQPGNVAAYTWPFCRDLLQRVDQGKTSAQSKTSSQSKGRTQYIIPFPNNIPYQIAQNGAPAQLAQNKVSSQPAQNKAPAQGEAPAQPAQGKPSDEGKASA</sequence>
<proteinExistence type="predicted"/>
<feature type="compositionally biased region" description="Polar residues" evidence="1">
    <location>
        <begin position="157"/>
        <end position="168"/>
    </location>
</feature>
<gene>
    <name evidence="3" type="ORF">DIS24_g4958</name>
</gene>
<organism evidence="3 4">
    <name type="scientific">Lasiodiplodia hormozganensis</name>
    <dbReference type="NCBI Taxonomy" id="869390"/>
    <lineage>
        <taxon>Eukaryota</taxon>
        <taxon>Fungi</taxon>
        <taxon>Dikarya</taxon>
        <taxon>Ascomycota</taxon>
        <taxon>Pezizomycotina</taxon>
        <taxon>Dothideomycetes</taxon>
        <taxon>Dothideomycetes incertae sedis</taxon>
        <taxon>Botryosphaeriales</taxon>
        <taxon>Botryosphaeriaceae</taxon>
        <taxon>Lasiodiplodia</taxon>
    </lineage>
</organism>
<evidence type="ECO:0000256" key="2">
    <source>
        <dbReference type="SAM" id="SignalP"/>
    </source>
</evidence>
<name>A0AA40D2I1_9PEZI</name>
<evidence type="ECO:0000313" key="3">
    <source>
        <dbReference type="EMBL" id="KAK0658163.1"/>
    </source>
</evidence>
<dbReference type="AlphaFoldDB" id="A0AA40D2I1"/>
<comment type="caution">
    <text evidence="3">The sequence shown here is derived from an EMBL/GenBank/DDBJ whole genome shotgun (WGS) entry which is preliminary data.</text>
</comment>
<keyword evidence="4" id="KW-1185">Reference proteome</keyword>
<protein>
    <submittedName>
        <fullName evidence="3">Uncharacterized protein</fullName>
    </submittedName>
</protein>